<dbReference type="Proteomes" id="UP000032803">
    <property type="component" value="Chromosome I"/>
</dbReference>
<evidence type="ECO:0000313" key="2">
    <source>
        <dbReference type="EMBL" id="CEK10550.1"/>
    </source>
</evidence>
<evidence type="ECO:0008006" key="4">
    <source>
        <dbReference type="Google" id="ProtNLM"/>
    </source>
</evidence>
<name>A0A0A8UNX0_LEGHA</name>
<evidence type="ECO:0000313" key="3">
    <source>
        <dbReference type="Proteomes" id="UP000032803"/>
    </source>
</evidence>
<dbReference type="EMBL" id="LN681225">
    <property type="protein sequence ID" value="CEK10550.1"/>
    <property type="molecule type" value="Genomic_DNA"/>
</dbReference>
<accession>A0A0A8UNX0</accession>
<sequence length="455" mass="50694">MKPEDLQQLLSTHDSLLQGHRNVLGKHSRWNINDLIHRPPSKELKPFEATWQTTAQTADSQTLKSIEQLQLLIEKHATKGRYNDSLLVVNKLLKSLKGEKELLENAFSSDVLTKKPKHIPTQAEFLETLHKLYNEELSLRLNISTYYAILGAVINGLKHFLPIPKDIDASALDSICEQVSSAQTQLKQALVDYAEIKVIVRNHLADIEPQLATQDKTASTSEASESVRSENSESGANDSNKGPHASYKAFAKKNSRPRNSLSLLKSELDIASSEGSLSSVKEVEALDTEEDTYTQATGSTITDSTSTKETKAQKTEGQIRFEVALAALAVKVADLHRRAETNSHYKDAKEKSWILYQTLVEAHRDFHIEKTLTVDAFKKQCNDAIVNARPVLAKHRGWTETLLNMAYIVLSVASFGTANVISYLATDKWRFLPTAKNTDSETKLDQFAAVLQTLS</sequence>
<feature type="compositionally biased region" description="Polar residues" evidence="1">
    <location>
        <begin position="293"/>
        <end position="305"/>
    </location>
</feature>
<dbReference type="AlphaFoldDB" id="A0A0A8UNX0"/>
<dbReference type="PATRIC" id="fig|449.7.peg.726"/>
<evidence type="ECO:0000256" key="1">
    <source>
        <dbReference type="SAM" id="MobiDB-lite"/>
    </source>
</evidence>
<dbReference type="HOGENOM" id="CLU_601028_0_0_6"/>
<feature type="region of interest" description="Disordered" evidence="1">
    <location>
        <begin position="288"/>
        <end position="313"/>
    </location>
</feature>
<feature type="region of interest" description="Disordered" evidence="1">
    <location>
        <begin position="211"/>
        <end position="253"/>
    </location>
</feature>
<reference evidence="3" key="1">
    <citation type="submission" date="2014-09" db="EMBL/GenBank/DDBJ databases">
        <authorList>
            <person name="Gomez-Valero L."/>
        </authorList>
    </citation>
    <scope>NUCLEOTIDE SEQUENCE [LARGE SCALE GENOMIC DNA]</scope>
    <source>
        <strain evidence="3">ATCC35250</strain>
    </source>
</reference>
<gene>
    <name evidence="2" type="ORF">LHA_1508</name>
</gene>
<proteinExistence type="predicted"/>
<feature type="compositionally biased region" description="Polar residues" evidence="1">
    <location>
        <begin position="211"/>
        <end position="224"/>
    </location>
</feature>
<organism evidence="2 3">
    <name type="scientific">Legionella hackeliae</name>
    <dbReference type="NCBI Taxonomy" id="449"/>
    <lineage>
        <taxon>Bacteria</taxon>
        <taxon>Pseudomonadati</taxon>
        <taxon>Pseudomonadota</taxon>
        <taxon>Gammaproteobacteria</taxon>
        <taxon>Legionellales</taxon>
        <taxon>Legionellaceae</taxon>
        <taxon>Legionella</taxon>
    </lineage>
</organism>
<dbReference type="RefSeq" id="WP_045105906.1">
    <property type="nucleotide sequence ID" value="NZ_LN681225.1"/>
</dbReference>
<dbReference type="KEGG" id="lha:LHA_1508"/>
<protein>
    <recommendedName>
        <fullName evidence="4">Coiled-coil protein</fullName>
    </recommendedName>
</protein>
<dbReference type="STRING" id="449.LHA_1508"/>
<keyword evidence="3" id="KW-1185">Reference proteome</keyword>
<dbReference type="OrthoDB" id="928522at2"/>